<evidence type="ECO:0000256" key="4">
    <source>
        <dbReference type="ARBA" id="ARBA00037670"/>
    </source>
</evidence>
<dbReference type="GO" id="GO:0000455">
    <property type="term" value="P:enzyme-directed rRNA pseudouridine synthesis"/>
    <property type="evidence" value="ECO:0007669"/>
    <property type="project" value="TreeGrafter"/>
</dbReference>
<feature type="domain" description="Pseudouridine synthase RsuA/RluA-like" evidence="10">
    <location>
        <begin position="18"/>
        <end position="175"/>
    </location>
</feature>
<reference evidence="11" key="1">
    <citation type="submission" date="2021-02" db="EMBL/GenBank/DDBJ databases">
        <title>PHA producing bacteria isolated from coastal sediment in Guangdong, Shenzhen.</title>
        <authorList>
            <person name="Zheng W."/>
            <person name="Yu S."/>
            <person name="Huang Y."/>
        </authorList>
    </citation>
    <scope>NUCLEOTIDE SEQUENCE</scope>
    <source>
        <strain evidence="11">TN14-10</strain>
    </source>
</reference>
<evidence type="ECO:0000256" key="9">
    <source>
        <dbReference type="ARBA" id="ARBA00043049"/>
    </source>
</evidence>
<proteinExistence type="predicted"/>
<evidence type="ECO:0000256" key="8">
    <source>
        <dbReference type="ARBA" id="ARBA00041975"/>
    </source>
</evidence>
<dbReference type="GO" id="GO:0008033">
    <property type="term" value="P:tRNA processing"/>
    <property type="evidence" value="ECO:0007669"/>
    <property type="project" value="UniProtKB-KW"/>
</dbReference>
<dbReference type="Gene3D" id="3.30.2350.10">
    <property type="entry name" value="Pseudouridine synthase"/>
    <property type="match status" value="1"/>
</dbReference>
<dbReference type="RefSeq" id="WP_206561802.1">
    <property type="nucleotide sequence ID" value="NZ_JAFKCZ010000014.1"/>
</dbReference>
<organism evidence="11 12">
    <name type="scientific">Parahaliea mediterranea</name>
    <dbReference type="NCBI Taxonomy" id="651086"/>
    <lineage>
        <taxon>Bacteria</taxon>
        <taxon>Pseudomonadati</taxon>
        <taxon>Pseudomonadota</taxon>
        <taxon>Gammaproteobacteria</taxon>
        <taxon>Cellvibrionales</taxon>
        <taxon>Halieaceae</taxon>
        <taxon>Parahaliea</taxon>
    </lineage>
</organism>
<dbReference type="InterPro" id="IPR020103">
    <property type="entry name" value="PsdUridine_synth_cat_dom_sf"/>
</dbReference>
<keyword evidence="1" id="KW-0819">tRNA processing</keyword>
<dbReference type="Pfam" id="PF00849">
    <property type="entry name" value="PseudoU_synth_2"/>
    <property type="match status" value="1"/>
</dbReference>
<keyword evidence="2" id="KW-0413">Isomerase</keyword>
<dbReference type="SUPFAM" id="SSF55120">
    <property type="entry name" value="Pseudouridine synthase"/>
    <property type="match status" value="1"/>
</dbReference>
<dbReference type="EC" id="5.4.99.26" evidence="5"/>
<comment type="catalytic activity">
    <reaction evidence="3">
        <text>uridine(65) in tRNA = pseudouridine(65) in tRNA</text>
        <dbReference type="Rhea" id="RHEA:42536"/>
        <dbReference type="Rhea" id="RHEA-COMP:10103"/>
        <dbReference type="Rhea" id="RHEA-COMP:10104"/>
        <dbReference type="ChEBI" id="CHEBI:65314"/>
        <dbReference type="ChEBI" id="CHEBI:65315"/>
        <dbReference type="EC" id="5.4.99.26"/>
    </reaction>
</comment>
<dbReference type="InterPro" id="IPR006145">
    <property type="entry name" value="PsdUridine_synth_RsuA/RluA"/>
</dbReference>
<dbReference type="EMBL" id="JAFKCZ010000014">
    <property type="protein sequence ID" value="MBN7798355.1"/>
    <property type="molecule type" value="Genomic_DNA"/>
</dbReference>
<evidence type="ECO:0000256" key="7">
    <source>
        <dbReference type="ARBA" id="ARBA00041803"/>
    </source>
</evidence>
<dbReference type="PROSITE" id="PS01129">
    <property type="entry name" value="PSI_RLU"/>
    <property type="match status" value="1"/>
</dbReference>
<dbReference type="InterPro" id="IPR006224">
    <property type="entry name" value="PsdUridine_synth_RluA-like_CS"/>
</dbReference>
<evidence type="ECO:0000256" key="3">
    <source>
        <dbReference type="ARBA" id="ARBA00036607"/>
    </source>
</evidence>
<evidence type="ECO:0000259" key="10">
    <source>
        <dbReference type="Pfam" id="PF00849"/>
    </source>
</evidence>
<evidence type="ECO:0000256" key="1">
    <source>
        <dbReference type="ARBA" id="ARBA00022694"/>
    </source>
</evidence>
<comment type="function">
    <text evidence="4">Responsible for synthesis of pseudouridine from uracil-65 in transfer RNAs.</text>
</comment>
<dbReference type="PANTHER" id="PTHR21600:SF56">
    <property type="entry name" value="TRNA PSEUDOURIDINE SYNTHASE C"/>
    <property type="match status" value="1"/>
</dbReference>
<gene>
    <name evidence="11" type="ORF">JYP50_17255</name>
</gene>
<dbReference type="PANTHER" id="PTHR21600">
    <property type="entry name" value="MITOCHONDRIAL RNA PSEUDOURIDINE SYNTHASE"/>
    <property type="match status" value="1"/>
</dbReference>
<evidence type="ECO:0000313" key="11">
    <source>
        <dbReference type="EMBL" id="MBN7798355.1"/>
    </source>
</evidence>
<dbReference type="GO" id="GO:0160149">
    <property type="term" value="F:tRNA pseudouridine(65) synthase activity"/>
    <property type="evidence" value="ECO:0007669"/>
    <property type="project" value="UniProtKB-EC"/>
</dbReference>
<evidence type="ECO:0000313" key="12">
    <source>
        <dbReference type="Proteomes" id="UP000664303"/>
    </source>
</evidence>
<dbReference type="GO" id="GO:0003723">
    <property type="term" value="F:RNA binding"/>
    <property type="evidence" value="ECO:0007669"/>
    <property type="project" value="InterPro"/>
</dbReference>
<evidence type="ECO:0000256" key="6">
    <source>
        <dbReference type="ARBA" id="ARBA00040675"/>
    </source>
</evidence>
<dbReference type="Proteomes" id="UP000664303">
    <property type="component" value="Unassembled WGS sequence"/>
</dbReference>
<sequence length="259" mass="29140">MTNRDRDETLPVIHHDADLIAVNKPSGLLVHRSPIDRRETRFALQIVRNQAGRRVYPVHRLDKPTSGVLLFTFTPELAAAVAAQFQQRAVAKRYVAVVRGYCPESGAIDHPIRDDPDPLAGLDRGPPREAFTHFRRLATVDIPHAVDRYPTARYSLVELRPETGRKHQLRRHMKHIGHPIIGDAKHGKGVHNRFFREQYGAGRLLLACTELALRHPATGAPLQLRATLDDDFARLSSAFGWRDALATAMPWALALSNHR</sequence>
<name>A0A939DHS0_9GAMM</name>
<evidence type="ECO:0000256" key="2">
    <source>
        <dbReference type="ARBA" id="ARBA00023235"/>
    </source>
</evidence>
<dbReference type="InterPro" id="IPR050188">
    <property type="entry name" value="RluA_PseudoU_synthase"/>
</dbReference>
<accession>A0A939DHS0</accession>
<keyword evidence="12" id="KW-1185">Reference proteome</keyword>
<protein>
    <recommendedName>
        <fullName evidence="6">tRNA pseudouridine synthase C</fullName>
        <ecNumber evidence="5">5.4.99.26</ecNumber>
    </recommendedName>
    <alternativeName>
        <fullName evidence="8">tRNA pseudouridine(65) synthase</fullName>
    </alternativeName>
    <alternativeName>
        <fullName evidence="9">tRNA pseudouridylate synthase C</fullName>
    </alternativeName>
    <alternativeName>
        <fullName evidence="7">tRNA-uridine isomerase C</fullName>
    </alternativeName>
</protein>
<dbReference type="AlphaFoldDB" id="A0A939DHS0"/>
<comment type="caution">
    <text evidence="11">The sequence shown here is derived from an EMBL/GenBank/DDBJ whole genome shotgun (WGS) entry which is preliminary data.</text>
</comment>
<evidence type="ECO:0000256" key="5">
    <source>
        <dbReference type="ARBA" id="ARBA00038943"/>
    </source>
</evidence>